<gene>
    <name evidence="2" type="ORF">PBRASI_LOCUS10712</name>
</gene>
<accession>A0A9N9E5W9</accession>
<dbReference type="AlphaFoldDB" id="A0A9N9E5W9"/>
<dbReference type="Proteomes" id="UP000789739">
    <property type="component" value="Unassembled WGS sequence"/>
</dbReference>
<feature type="compositionally biased region" description="Acidic residues" evidence="1">
    <location>
        <begin position="406"/>
        <end position="421"/>
    </location>
</feature>
<feature type="region of interest" description="Disordered" evidence="1">
    <location>
        <begin position="365"/>
        <end position="455"/>
    </location>
</feature>
<evidence type="ECO:0000313" key="3">
    <source>
        <dbReference type="Proteomes" id="UP000789739"/>
    </source>
</evidence>
<organism evidence="2 3">
    <name type="scientific">Paraglomus brasilianum</name>
    <dbReference type="NCBI Taxonomy" id="144538"/>
    <lineage>
        <taxon>Eukaryota</taxon>
        <taxon>Fungi</taxon>
        <taxon>Fungi incertae sedis</taxon>
        <taxon>Mucoromycota</taxon>
        <taxon>Glomeromycotina</taxon>
        <taxon>Glomeromycetes</taxon>
        <taxon>Paraglomerales</taxon>
        <taxon>Paraglomeraceae</taxon>
        <taxon>Paraglomus</taxon>
    </lineage>
</organism>
<evidence type="ECO:0000313" key="2">
    <source>
        <dbReference type="EMBL" id="CAG8659611.1"/>
    </source>
</evidence>
<protein>
    <submittedName>
        <fullName evidence="2">11802_t:CDS:1</fullName>
    </submittedName>
</protein>
<evidence type="ECO:0000256" key="1">
    <source>
        <dbReference type="SAM" id="MobiDB-lite"/>
    </source>
</evidence>
<feature type="compositionally biased region" description="Acidic residues" evidence="1">
    <location>
        <begin position="370"/>
        <end position="379"/>
    </location>
</feature>
<reference evidence="2" key="1">
    <citation type="submission" date="2021-06" db="EMBL/GenBank/DDBJ databases">
        <authorList>
            <person name="Kallberg Y."/>
            <person name="Tangrot J."/>
            <person name="Rosling A."/>
        </authorList>
    </citation>
    <scope>NUCLEOTIDE SEQUENCE</scope>
    <source>
        <strain evidence="2">BR232B</strain>
    </source>
</reference>
<keyword evidence="3" id="KW-1185">Reference proteome</keyword>
<proteinExistence type="predicted"/>
<sequence length="483" mass="54940">MDIENIIRPKTPEELRLEQIRHSHVHKFIPDIYHSIFIHKKFEDKSCIKCEGPAPESFDKKLEPLQEWLRLGNGNIIPSHHTYEKFESTDFPTASRRRRENILQIIYTCRFVKYPETWDYTYLILDRLIKKEKSVPNQQDKYLPDLTEDELNFIHNQVENDMRETYGDEIFSTPTINKGMLEFDNSLENTTFETPSGRSNLMDKYFSATSHVTPTERKSDSDIHLTSDWQAYAADPNQGQSSATEVANTARNIQTALQPVWSASNIGTSLYGTPMDTTGYGYSYRFPQIPYSRSASTTPVPTIRGTPMSIQYSRFDNMGTYETPKVPIEEEPVAETPTNKPFSNENIQGKSSVPIVLYTDTEGVVANAEDKDENEESEKEDVAAEYASENGEVIKINSDTNSNENSETESETESSSEESMDNEDKEKKKSKGKGIDTDTSGDTLSPEKHTPLTGQHKNVFVTPIKYIKALTFPLIQAQVEIKT</sequence>
<dbReference type="EMBL" id="CAJVPI010003541">
    <property type="protein sequence ID" value="CAG8659611.1"/>
    <property type="molecule type" value="Genomic_DNA"/>
</dbReference>
<name>A0A9N9E5W9_9GLOM</name>
<comment type="caution">
    <text evidence="2">The sequence shown here is derived from an EMBL/GenBank/DDBJ whole genome shotgun (WGS) entry which is preliminary data.</text>
</comment>